<dbReference type="CDD" id="cd19920">
    <property type="entry name" value="REC_PA4781-like"/>
    <property type="match status" value="1"/>
</dbReference>
<feature type="coiled-coil region" evidence="2">
    <location>
        <begin position="121"/>
        <end position="148"/>
    </location>
</feature>
<feature type="domain" description="Response regulatory" evidence="3">
    <location>
        <begin position="6"/>
        <end position="122"/>
    </location>
</feature>
<dbReference type="InterPro" id="IPR011006">
    <property type="entry name" value="CheY-like_superfamily"/>
</dbReference>
<dbReference type="CDD" id="cd00077">
    <property type="entry name" value="HDc"/>
    <property type="match status" value="1"/>
</dbReference>
<evidence type="ECO:0000259" key="4">
    <source>
        <dbReference type="PROSITE" id="PS51832"/>
    </source>
</evidence>
<dbReference type="SMART" id="SM00448">
    <property type="entry name" value="REC"/>
    <property type="match status" value="1"/>
</dbReference>
<dbReference type="GO" id="GO:0000160">
    <property type="term" value="P:phosphorelay signal transduction system"/>
    <property type="evidence" value="ECO:0007669"/>
    <property type="project" value="InterPro"/>
</dbReference>
<dbReference type="SUPFAM" id="SSF52172">
    <property type="entry name" value="CheY-like"/>
    <property type="match status" value="1"/>
</dbReference>
<dbReference type="SUPFAM" id="SSF109604">
    <property type="entry name" value="HD-domain/PDEase-like"/>
    <property type="match status" value="1"/>
</dbReference>
<keyword evidence="2" id="KW-0175">Coiled coil</keyword>
<evidence type="ECO:0000256" key="2">
    <source>
        <dbReference type="SAM" id="Coils"/>
    </source>
</evidence>
<sequence>MKEEKVILVVDDEPINIVVLSDLLKTQYRVLVATNGEQALLRAHSDPKPDLILLDIMMPGMSGLEVCQALKEDPETQEIPIIFVSAMSEEMDETHGLATGAIDYITKPISPAIVSARVKNHLELQAARKKLKQQNELLEEKVQQRTQEVQVTRDISIMALASLAETRDNETGAHILRTQRYVKALALELRKNQKYKDQLSDETIDLLFKSAPLHDIGKVGIPDSILLKPGKLTDEEFTVMKTHAELGSDALLRAEEGSDDQDSSFLRYAREIAQCHHEKWDGSGYPAGLTGEAIPLSGRLMAVADVYDALISKRVYKPAFDHDKASGILKEGRGNHFDPDVIDAYIMIEDQFRQIATDFKD</sequence>
<dbReference type="Gene3D" id="1.10.3210.10">
    <property type="entry name" value="Hypothetical protein af1432"/>
    <property type="match status" value="1"/>
</dbReference>
<organism evidence="5 6">
    <name type="scientific">Pontibacterium sinense</name>
    <dbReference type="NCBI Taxonomy" id="2781979"/>
    <lineage>
        <taxon>Bacteria</taxon>
        <taxon>Pseudomonadati</taxon>
        <taxon>Pseudomonadota</taxon>
        <taxon>Gammaproteobacteria</taxon>
        <taxon>Oceanospirillales</taxon>
        <taxon>Oceanospirillaceae</taxon>
        <taxon>Pontibacterium</taxon>
    </lineage>
</organism>
<evidence type="ECO:0000259" key="3">
    <source>
        <dbReference type="PROSITE" id="PS50110"/>
    </source>
</evidence>
<keyword evidence="1" id="KW-0597">Phosphoprotein</keyword>
<proteinExistence type="predicted"/>
<dbReference type="PANTHER" id="PTHR45228:SF5">
    <property type="entry name" value="CYCLIC DI-GMP PHOSPHODIESTERASE VC_1348-RELATED"/>
    <property type="match status" value="1"/>
</dbReference>
<dbReference type="Gene3D" id="3.40.50.2300">
    <property type="match status" value="1"/>
</dbReference>
<comment type="caution">
    <text evidence="5">The sequence shown here is derived from an EMBL/GenBank/DDBJ whole genome shotgun (WGS) entry which is preliminary data.</text>
</comment>
<name>A0A8J7K6N3_9GAMM</name>
<dbReference type="PANTHER" id="PTHR45228">
    <property type="entry name" value="CYCLIC DI-GMP PHOSPHODIESTERASE TM_0186-RELATED"/>
    <property type="match status" value="1"/>
</dbReference>
<keyword evidence="6" id="KW-1185">Reference proteome</keyword>
<dbReference type="GO" id="GO:0008081">
    <property type="term" value="F:phosphoric diester hydrolase activity"/>
    <property type="evidence" value="ECO:0007669"/>
    <property type="project" value="UniProtKB-ARBA"/>
</dbReference>
<dbReference type="PROSITE" id="PS50110">
    <property type="entry name" value="RESPONSE_REGULATORY"/>
    <property type="match status" value="1"/>
</dbReference>
<evidence type="ECO:0000313" key="5">
    <source>
        <dbReference type="EMBL" id="MBE9397166.1"/>
    </source>
</evidence>
<dbReference type="EMBL" id="JADEYS010000006">
    <property type="protein sequence ID" value="MBE9397166.1"/>
    <property type="molecule type" value="Genomic_DNA"/>
</dbReference>
<dbReference type="Proteomes" id="UP000640333">
    <property type="component" value="Unassembled WGS sequence"/>
</dbReference>
<dbReference type="RefSeq" id="WP_193952712.1">
    <property type="nucleotide sequence ID" value="NZ_JADEYS010000006.1"/>
</dbReference>
<evidence type="ECO:0000256" key="1">
    <source>
        <dbReference type="PROSITE-ProRule" id="PRU00169"/>
    </source>
</evidence>
<dbReference type="Pfam" id="PF13487">
    <property type="entry name" value="HD_5"/>
    <property type="match status" value="1"/>
</dbReference>
<dbReference type="InterPro" id="IPR003607">
    <property type="entry name" value="HD/PDEase_dom"/>
</dbReference>
<dbReference type="InterPro" id="IPR001789">
    <property type="entry name" value="Sig_transdc_resp-reg_receiver"/>
</dbReference>
<dbReference type="InterPro" id="IPR037522">
    <property type="entry name" value="HD_GYP_dom"/>
</dbReference>
<accession>A0A8J7K6N3</accession>
<dbReference type="AlphaFoldDB" id="A0A8J7K6N3"/>
<protein>
    <submittedName>
        <fullName evidence="5">Two-component system response regulator</fullName>
    </submittedName>
</protein>
<feature type="modified residue" description="4-aspartylphosphate" evidence="1">
    <location>
        <position position="55"/>
    </location>
</feature>
<dbReference type="InterPro" id="IPR052020">
    <property type="entry name" value="Cyclic_di-GMP/3'3'-cGAMP_PDE"/>
</dbReference>
<gene>
    <name evidence="5" type="ORF">IOQ59_07835</name>
</gene>
<reference evidence="5" key="1">
    <citation type="submission" date="2020-10" db="EMBL/GenBank/DDBJ databases">
        <title>Bacterium isolated from coastal waters sediment.</title>
        <authorList>
            <person name="Chen R.-J."/>
            <person name="Lu D.-C."/>
            <person name="Zhu K.-L."/>
            <person name="Du Z.-J."/>
        </authorList>
    </citation>
    <scope>NUCLEOTIDE SEQUENCE</scope>
    <source>
        <strain evidence="5">N1Y112</strain>
    </source>
</reference>
<dbReference type="Pfam" id="PF00072">
    <property type="entry name" value="Response_reg"/>
    <property type="match status" value="1"/>
</dbReference>
<evidence type="ECO:0000313" key="6">
    <source>
        <dbReference type="Proteomes" id="UP000640333"/>
    </source>
</evidence>
<dbReference type="PROSITE" id="PS51832">
    <property type="entry name" value="HD_GYP"/>
    <property type="match status" value="1"/>
</dbReference>
<feature type="domain" description="HD-GYP" evidence="4">
    <location>
        <begin position="149"/>
        <end position="361"/>
    </location>
</feature>
<dbReference type="SMART" id="SM00471">
    <property type="entry name" value="HDc"/>
    <property type="match status" value="1"/>
</dbReference>